<reference evidence="2" key="1">
    <citation type="submission" date="2013-10" db="EMBL/GenBank/DDBJ databases">
        <title>Genome sequencing of Onchocerca volvulus.</title>
        <authorList>
            <person name="Cotton J."/>
            <person name="Tsai J."/>
            <person name="Stanley E."/>
            <person name="Tracey A."/>
            <person name="Holroyd N."/>
            <person name="Lustigman S."/>
            <person name="Berriman M."/>
        </authorList>
    </citation>
    <scope>NUCLEOTIDE SEQUENCE</scope>
</reference>
<organism evidence="1 2">
    <name type="scientific">Onchocerca volvulus</name>
    <dbReference type="NCBI Taxonomy" id="6282"/>
    <lineage>
        <taxon>Eukaryota</taxon>
        <taxon>Metazoa</taxon>
        <taxon>Ecdysozoa</taxon>
        <taxon>Nematoda</taxon>
        <taxon>Chromadorea</taxon>
        <taxon>Rhabditida</taxon>
        <taxon>Spirurina</taxon>
        <taxon>Spiruromorpha</taxon>
        <taxon>Filarioidea</taxon>
        <taxon>Onchocercidae</taxon>
        <taxon>Onchocerca</taxon>
    </lineage>
</organism>
<reference evidence="1" key="2">
    <citation type="submission" date="2022-06" db="UniProtKB">
        <authorList>
            <consortium name="EnsemblMetazoa"/>
        </authorList>
    </citation>
    <scope>IDENTIFICATION</scope>
</reference>
<evidence type="ECO:0000313" key="1">
    <source>
        <dbReference type="EnsemblMetazoa" id="OVOC6648.1"/>
    </source>
</evidence>
<dbReference type="EMBL" id="CMVM020000180">
    <property type="status" value="NOT_ANNOTATED_CDS"/>
    <property type="molecule type" value="Genomic_DNA"/>
</dbReference>
<dbReference type="AlphaFoldDB" id="A0A8R1TXP4"/>
<accession>A0A8R1TXP4</accession>
<dbReference type="Proteomes" id="UP000024404">
    <property type="component" value="Unassembled WGS sequence"/>
</dbReference>
<evidence type="ECO:0000313" key="2">
    <source>
        <dbReference type="Proteomes" id="UP000024404"/>
    </source>
</evidence>
<sequence>MTVITTRNGNFYPRLSTEATLPSMENARCTGPAWHDSNDIIAAVLRNALCGFWQGTKSRHSSMPINPVVLSYPRKAFQYKQRGRF</sequence>
<protein>
    <submittedName>
        <fullName evidence="1">Uncharacterized protein</fullName>
    </submittedName>
</protein>
<proteinExistence type="predicted"/>
<dbReference type="EnsemblMetazoa" id="OVOC6648.1">
    <property type="protein sequence ID" value="OVOC6648.1"/>
    <property type="gene ID" value="WBGene00243457"/>
</dbReference>
<name>A0A8R1TXP4_ONCVO</name>
<keyword evidence="2" id="KW-1185">Reference proteome</keyword>